<evidence type="ECO:0000313" key="19">
    <source>
        <dbReference type="Proteomes" id="UP000325113"/>
    </source>
</evidence>
<comment type="similarity">
    <text evidence="3 9">Belongs to the BCKDHA family.</text>
</comment>
<evidence type="ECO:0000313" key="12">
    <source>
        <dbReference type="EMBL" id="KAA0150427.1"/>
    </source>
</evidence>
<organism evidence="14 19">
    <name type="scientific">Cafeteria roenbergensis</name>
    <name type="common">Marine flagellate</name>
    <dbReference type="NCBI Taxonomy" id="33653"/>
    <lineage>
        <taxon>Eukaryota</taxon>
        <taxon>Sar</taxon>
        <taxon>Stramenopiles</taxon>
        <taxon>Bigyra</taxon>
        <taxon>Opalozoa</taxon>
        <taxon>Bicosoecida</taxon>
        <taxon>Cafeteriaceae</taxon>
        <taxon>Cafeteria</taxon>
    </lineage>
</organism>
<dbReference type="Proteomes" id="UP000323011">
    <property type="component" value="Unassembled WGS sequence"/>
</dbReference>
<evidence type="ECO:0000313" key="14">
    <source>
        <dbReference type="EMBL" id="KAA0162064.1"/>
    </source>
</evidence>
<dbReference type="SUPFAM" id="SSF52518">
    <property type="entry name" value="Thiamin diphosphate-binding fold (THDP-binding)"/>
    <property type="match status" value="1"/>
</dbReference>
<keyword evidence="17" id="KW-1185">Reference proteome</keyword>
<reference evidence="16 17" key="1">
    <citation type="submission" date="2019-07" db="EMBL/GenBank/DDBJ databases">
        <title>Genomes of Cafeteria roenbergensis.</title>
        <authorList>
            <person name="Fischer M.G."/>
            <person name="Hackl T."/>
            <person name="Roman M."/>
        </authorList>
    </citation>
    <scope>NUCLEOTIDE SEQUENCE [LARGE SCALE GENOMIC DNA]</scope>
    <source>
        <strain evidence="12 17">BVI</strain>
        <strain evidence="14 19">Cflag</strain>
        <strain evidence="15 16">E4-10P</strain>
        <strain evidence="13 18">RCC970-E3</strain>
    </source>
</reference>
<evidence type="ECO:0000313" key="15">
    <source>
        <dbReference type="EMBL" id="KAA0174930.1"/>
    </source>
</evidence>
<dbReference type="InterPro" id="IPR050771">
    <property type="entry name" value="Alpha-ketoacid_DH_E1_comp"/>
</dbReference>
<evidence type="ECO:0000313" key="17">
    <source>
        <dbReference type="Proteomes" id="UP000323011"/>
    </source>
</evidence>
<keyword evidence="4" id="KW-0479">Metal-binding</keyword>
<keyword evidence="8" id="KW-0496">Mitochondrion</keyword>
<dbReference type="Proteomes" id="UP000322899">
    <property type="component" value="Unassembled WGS sequence"/>
</dbReference>
<dbReference type="Gene3D" id="3.40.50.970">
    <property type="match status" value="1"/>
</dbReference>
<comment type="subcellular location">
    <subcellularLocation>
        <location evidence="2">Mitochondrion matrix</location>
    </subcellularLocation>
</comment>
<evidence type="ECO:0000256" key="6">
    <source>
        <dbReference type="ARBA" id="ARBA00022958"/>
    </source>
</evidence>
<dbReference type="Proteomes" id="UP000325113">
    <property type="component" value="Unassembled WGS sequence"/>
</dbReference>
<dbReference type="Pfam" id="PF00676">
    <property type="entry name" value="E1_dh"/>
    <property type="match status" value="1"/>
</dbReference>
<dbReference type="GO" id="GO:0005759">
    <property type="term" value="C:mitochondrial matrix"/>
    <property type="evidence" value="ECO:0007669"/>
    <property type="project" value="UniProtKB-SubCell"/>
</dbReference>
<evidence type="ECO:0000313" key="16">
    <source>
        <dbReference type="Proteomes" id="UP000322899"/>
    </source>
</evidence>
<dbReference type="AlphaFoldDB" id="A0A5A8DBU5"/>
<keyword evidence="9" id="KW-0786">Thiamine pyrophosphate</keyword>
<comment type="cofactor">
    <cofactor evidence="1 9">
        <name>thiamine diphosphate</name>
        <dbReference type="ChEBI" id="CHEBI:58937"/>
    </cofactor>
</comment>
<dbReference type="InterPro" id="IPR001017">
    <property type="entry name" value="DH_E1"/>
</dbReference>
<dbReference type="GO" id="GO:0003863">
    <property type="term" value="F:branched-chain 2-oxo acid dehydrogenase activity"/>
    <property type="evidence" value="ECO:0007669"/>
    <property type="project" value="UniProtKB-EC"/>
</dbReference>
<comment type="function">
    <text evidence="9">The branched-chain alpha-keto dehydrogenase complex catalyzes the overall conversion of alpha-keto acids to acyl-CoA and CO(2). It contains multiple copies of three enzymatic components: branched-chain alpha-keto acid decarboxylase (E1), lipoamide acyltransferase (E2) and lipoamide dehydrogenase (E3).</text>
</comment>
<gene>
    <name evidence="11" type="ORF">CROE0942_LOCUS11549</name>
    <name evidence="15" type="ORF">FNF27_03645</name>
    <name evidence="13" type="ORF">FNF28_05373</name>
    <name evidence="12" type="ORF">FNF29_05230</name>
    <name evidence="14" type="ORF">FNF31_03475</name>
</gene>
<protein>
    <recommendedName>
        <fullName evidence="9">2-oxoisovalerate dehydrogenase subunit alpha</fullName>
        <ecNumber evidence="9">1.2.4.4</ecNumber>
    </recommendedName>
    <alternativeName>
        <fullName evidence="9">Branched-chain alpha-keto acid dehydrogenase E1 component alpha chain</fullName>
    </alternativeName>
</protein>
<evidence type="ECO:0000256" key="5">
    <source>
        <dbReference type="ARBA" id="ARBA00022946"/>
    </source>
</evidence>
<dbReference type="CDD" id="cd02000">
    <property type="entry name" value="TPP_E1_PDC_ADC_BCADC"/>
    <property type="match status" value="1"/>
</dbReference>
<dbReference type="OrthoDB" id="3845at2759"/>
<keyword evidence="5" id="KW-0809">Transit peptide</keyword>
<keyword evidence="6" id="KW-0630">Potassium</keyword>
<evidence type="ECO:0000256" key="8">
    <source>
        <dbReference type="ARBA" id="ARBA00023128"/>
    </source>
</evidence>
<dbReference type="EMBL" id="VLTM01000030">
    <property type="protein sequence ID" value="KAA0162064.1"/>
    <property type="molecule type" value="Genomic_DNA"/>
</dbReference>
<dbReference type="EMBL" id="VLTL01000107">
    <property type="protein sequence ID" value="KAA0160674.1"/>
    <property type="molecule type" value="Genomic_DNA"/>
</dbReference>
<dbReference type="InterPro" id="IPR029061">
    <property type="entry name" value="THDP-binding"/>
</dbReference>
<dbReference type="GO" id="GO:0046872">
    <property type="term" value="F:metal ion binding"/>
    <property type="evidence" value="ECO:0007669"/>
    <property type="project" value="UniProtKB-KW"/>
</dbReference>
<evidence type="ECO:0000259" key="10">
    <source>
        <dbReference type="Pfam" id="PF00676"/>
    </source>
</evidence>
<evidence type="ECO:0000256" key="4">
    <source>
        <dbReference type="ARBA" id="ARBA00022723"/>
    </source>
</evidence>
<dbReference type="GO" id="GO:0009083">
    <property type="term" value="P:branched-chain amino acid catabolic process"/>
    <property type="evidence" value="ECO:0007669"/>
    <property type="project" value="TreeGrafter"/>
</dbReference>
<evidence type="ECO:0000256" key="7">
    <source>
        <dbReference type="ARBA" id="ARBA00023002"/>
    </source>
</evidence>
<dbReference type="EMBL" id="VLTN01000034">
    <property type="protein sequence ID" value="KAA0150427.1"/>
    <property type="molecule type" value="Genomic_DNA"/>
</dbReference>
<keyword evidence="7 9" id="KW-0560">Oxidoreductase</keyword>
<dbReference type="EMBL" id="VLTO01000018">
    <property type="protein sequence ID" value="KAA0174930.1"/>
    <property type="molecule type" value="Genomic_DNA"/>
</dbReference>
<reference evidence="11" key="2">
    <citation type="submission" date="2021-01" db="EMBL/GenBank/DDBJ databases">
        <authorList>
            <person name="Corre E."/>
            <person name="Pelletier E."/>
            <person name="Niang G."/>
            <person name="Scheremetjew M."/>
            <person name="Finn R."/>
            <person name="Kale V."/>
            <person name="Holt S."/>
            <person name="Cochrane G."/>
            <person name="Meng A."/>
            <person name="Brown T."/>
            <person name="Cohen L."/>
        </authorList>
    </citation>
    <scope>NUCLEOTIDE SEQUENCE</scope>
    <source>
        <strain evidence="11">E4-10</strain>
    </source>
</reference>
<dbReference type="Proteomes" id="UP000324907">
    <property type="component" value="Unassembled WGS sequence"/>
</dbReference>
<comment type="catalytic activity">
    <reaction evidence="9">
        <text>N(6)-[(R)-lipoyl]-L-lysyl-[protein] + 3-methyl-2-oxobutanoate + H(+) = N(6)-[(R)-S(8)-2-methylpropanoyldihydrolipoyl]-L-lysyl-[protein] + CO2</text>
        <dbReference type="Rhea" id="RHEA:13457"/>
        <dbReference type="Rhea" id="RHEA-COMP:10474"/>
        <dbReference type="Rhea" id="RHEA-COMP:10497"/>
        <dbReference type="ChEBI" id="CHEBI:11851"/>
        <dbReference type="ChEBI" id="CHEBI:15378"/>
        <dbReference type="ChEBI" id="CHEBI:16526"/>
        <dbReference type="ChEBI" id="CHEBI:83099"/>
        <dbReference type="ChEBI" id="CHEBI:83142"/>
        <dbReference type="EC" id="1.2.4.4"/>
    </reaction>
</comment>
<sequence>MAIVAAAAARAAARSVRSMAARSWGVTARAMSTSPEAGEYPGGVTLPFTTDMAFHDPADDDRIPVFRVMDESGMLREGVEGFGEDREDVTNMYTTMLRIHQLDTIFYEAQRQGRISFYMTANGEESIHVGAALGFNNDDPVYAQYREAGLLLMRGFTLQQFADQCCSNEDDGGKGRQMPVHYGSPEHHFYTISSPLTTQLPQAAGTGYAMKMEGKGRCCAVFFGEGAASEGDFHAGMNFASTLEAPVVFFCRNNGYAISTPVKDQYRGDGIASRAAGYGMPSIRVDGADVFAVREATRAARDMAVAESRPVFVEAMAYREGHHSTSDDSTRYRSGDEIAHWRETSNPIGRLRRFMESKGWWDDEREKAANKAERKAVLQALTAAEKKPAPDMSELFSDVYAGEQPWHLAEQEVALRKHMARHPEHYAGEGH</sequence>
<dbReference type="OMA" id="GMFRGVN"/>
<evidence type="ECO:0000256" key="9">
    <source>
        <dbReference type="RuleBase" id="RU365014"/>
    </source>
</evidence>
<dbReference type="EC" id="1.2.4.4" evidence="9"/>
<dbReference type="FunFam" id="3.40.50.970:FF:000015">
    <property type="entry name" value="2-oxoisovalerate dehydrogenase subunit alpha"/>
    <property type="match status" value="1"/>
</dbReference>
<evidence type="ECO:0000256" key="2">
    <source>
        <dbReference type="ARBA" id="ARBA00004305"/>
    </source>
</evidence>
<evidence type="ECO:0000256" key="1">
    <source>
        <dbReference type="ARBA" id="ARBA00001964"/>
    </source>
</evidence>
<accession>A0A5A8DBU5</accession>
<feature type="domain" description="Dehydrogenase E1 component" evidence="10">
    <location>
        <begin position="95"/>
        <end position="392"/>
    </location>
</feature>
<proteinExistence type="inferred from homology"/>
<evidence type="ECO:0000313" key="11">
    <source>
        <dbReference type="EMBL" id="CAD8567169.1"/>
    </source>
</evidence>
<dbReference type="EMBL" id="HBET01017105">
    <property type="protein sequence ID" value="CAD8567169.1"/>
    <property type="molecule type" value="Transcribed_RNA"/>
</dbReference>
<name>A0A5A8DBU5_CAFRO</name>
<dbReference type="PANTHER" id="PTHR43380:SF1">
    <property type="entry name" value="2-OXOISOVALERATE DEHYDROGENASE SUBUNIT ALPHA, MITOCHONDRIAL"/>
    <property type="match status" value="1"/>
</dbReference>
<evidence type="ECO:0000256" key="3">
    <source>
        <dbReference type="ARBA" id="ARBA00008646"/>
    </source>
</evidence>
<evidence type="ECO:0000313" key="18">
    <source>
        <dbReference type="Proteomes" id="UP000324907"/>
    </source>
</evidence>
<dbReference type="PANTHER" id="PTHR43380">
    <property type="entry name" value="2-OXOISOVALERATE DEHYDROGENASE SUBUNIT ALPHA, MITOCHONDRIAL"/>
    <property type="match status" value="1"/>
</dbReference>
<evidence type="ECO:0000313" key="13">
    <source>
        <dbReference type="EMBL" id="KAA0160674.1"/>
    </source>
</evidence>